<organism evidence="2 3">
    <name type="scientific">Dictyobacter kobayashii</name>
    <dbReference type="NCBI Taxonomy" id="2014872"/>
    <lineage>
        <taxon>Bacteria</taxon>
        <taxon>Bacillati</taxon>
        <taxon>Chloroflexota</taxon>
        <taxon>Ktedonobacteria</taxon>
        <taxon>Ktedonobacterales</taxon>
        <taxon>Dictyobacteraceae</taxon>
        <taxon>Dictyobacter</taxon>
    </lineage>
</organism>
<dbReference type="AlphaFoldDB" id="A0A402ABB8"/>
<protein>
    <submittedName>
        <fullName evidence="2">Uncharacterized protein</fullName>
    </submittedName>
</protein>
<name>A0A402ABB8_9CHLR</name>
<sequence length="83" mass="8840">MEPEDYLEPEIAVTAVVAAALFSPRARKFIRQGLVYGTAGALIAGDAITSFAHSVSRSFEQTRMADKEQPISQPEVSTEGLGG</sequence>
<evidence type="ECO:0000256" key="1">
    <source>
        <dbReference type="SAM" id="MobiDB-lite"/>
    </source>
</evidence>
<comment type="caution">
    <text evidence="2">The sequence shown here is derived from an EMBL/GenBank/DDBJ whole genome shotgun (WGS) entry which is preliminary data.</text>
</comment>
<dbReference type="OrthoDB" id="166573at2"/>
<evidence type="ECO:0000313" key="2">
    <source>
        <dbReference type="EMBL" id="GCE16301.1"/>
    </source>
</evidence>
<dbReference type="Proteomes" id="UP000287188">
    <property type="component" value="Unassembled WGS sequence"/>
</dbReference>
<feature type="region of interest" description="Disordered" evidence="1">
    <location>
        <begin position="60"/>
        <end position="83"/>
    </location>
</feature>
<dbReference type="EMBL" id="BIFS01000001">
    <property type="protein sequence ID" value="GCE16301.1"/>
    <property type="molecule type" value="Genomic_DNA"/>
</dbReference>
<gene>
    <name evidence="2" type="ORF">KDK_01010</name>
</gene>
<accession>A0A402ABB8</accession>
<keyword evidence="3" id="KW-1185">Reference proteome</keyword>
<evidence type="ECO:0000313" key="3">
    <source>
        <dbReference type="Proteomes" id="UP000287188"/>
    </source>
</evidence>
<proteinExistence type="predicted"/>
<dbReference type="RefSeq" id="WP_126548220.1">
    <property type="nucleotide sequence ID" value="NZ_BIFS01000001.1"/>
</dbReference>
<reference evidence="3" key="1">
    <citation type="submission" date="2018-12" db="EMBL/GenBank/DDBJ databases">
        <title>Tengunoibacter tsumagoiensis gen. nov., sp. nov., Dictyobacter kobayashii sp. nov., D. alpinus sp. nov., and D. joshuensis sp. nov. and description of Dictyobacteraceae fam. nov. within the order Ktedonobacterales isolated from Tengu-no-mugimeshi.</title>
        <authorList>
            <person name="Wang C.M."/>
            <person name="Zheng Y."/>
            <person name="Sakai Y."/>
            <person name="Toyoda A."/>
            <person name="Minakuchi Y."/>
            <person name="Abe K."/>
            <person name="Yokota A."/>
            <person name="Yabe S."/>
        </authorList>
    </citation>
    <scope>NUCLEOTIDE SEQUENCE [LARGE SCALE GENOMIC DNA]</scope>
    <source>
        <strain evidence="3">Uno11</strain>
    </source>
</reference>